<feature type="non-terminal residue" evidence="2">
    <location>
        <position position="235"/>
    </location>
</feature>
<feature type="transmembrane region" description="Helical" evidence="1">
    <location>
        <begin position="86"/>
        <end position="113"/>
    </location>
</feature>
<accession>A0A7K3S476</accession>
<reference evidence="2 3" key="1">
    <citation type="submission" date="2020-01" db="EMBL/GenBank/DDBJ databases">
        <title>Insect and environment-associated Actinomycetes.</title>
        <authorList>
            <person name="Currrie C."/>
            <person name="Chevrette M."/>
            <person name="Carlson C."/>
            <person name="Stubbendieck R."/>
            <person name="Wendt-Pienkowski E."/>
        </authorList>
    </citation>
    <scope>NUCLEOTIDE SEQUENCE [LARGE SCALE GENOMIC DNA]</scope>
    <source>
        <strain evidence="2 3">SID7590</strain>
    </source>
</reference>
<evidence type="ECO:0000256" key="1">
    <source>
        <dbReference type="SAM" id="Phobius"/>
    </source>
</evidence>
<dbReference type="EMBL" id="JAAGMP010001285">
    <property type="protein sequence ID" value="NEC22287.1"/>
    <property type="molecule type" value="Genomic_DNA"/>
</dbReference>
<keyword evidence="1" id="KW-1133">Transmembrane helix</keyword>
<dbReference type="AlphaFoldDB" id="A0A7K3S476"/>
<dbReference type="PANTHER" id="PTHR34473">
    <property type="entry name" value="UPF0699 TRANSMEMBRANE PROTEIN YDBS"/>
    <property type="match status" value="1"/>
</dbReference>
<name>A0A7K3S476_9ACTN</name>
<evidence type="ECO:0000313" key="2">
    <source>
        <dbReference type="EMBL" id="NEC22287.1"/>
    </source>
</evidence>
<proteinExistence type="predicted"/>
<gene>
    <name evidence="2" type="ORF">G3I50_29205</name>
</gene>
<protein>
    <recommendedName>
        <fullName evidence="4">PH domain-containing protein</fullName>
    </recommendedName>
</protein>
<organism evidence="2 3">
    <name type="scientific">Streptomyces parvus</name>
    <dbReference type="NCBI Taxonomy" id="66428"/>
    <lineage>
        <taxon>Bacteria</taxon>
        <taxon>Bacillati</taxon>
        <taxon>Actinomycetota</taxon>
        <taxon>Actinomycetes</taxon>
        <taxon>Kitasatosporales</taxon>
        <taxon>Streptomycetaceae</taxon>
        <taxon>Streptomyces</taxon>
    </lineage>
</organism>
<evidence type="ECO:0000313" key="3">
    <source>
        <dbReference type="Proteomes" id="UP000469670"/>
    </source>
</evidence>
<dbReference type="Proteomes" id="UP000469670">
    <property type="component" value="Unassembled WGS sequence"/>
</dbReference>
<feature type="transmembrane region" description="Helical" evidence="1">
    <location>
        <begin position="42"/>
        <end position="66"/>
    </location>
</feature>
<feature type="non-terminal residue" evidence="2">
    <location>
        <position position="1"/>
    </location>
</feature>
<keyword evidence="1" id="KW-0472">Membrane</keyword>
<keyword evidence="1" id="KW-0812">Transmembrane</keyword>
<comment type="caution">
    <text evidence="2">The sequence shown here is derived from an EMBL/GenBank/DDBJ whole genome shotgun (WGS) entry which is preliminary data.</text>
</comment>
<evidence type="ECO:0008006" key="4">
    <source>
        <dbReference type="Google" id="ProtNLM"/>
    </source>
</evidence>
<sequence>APAAAVPAPAPALAPASASASTPGPERAAPLRVFARFEPRWVVYNMFNAWAYVLVLGVGWGGYWLLSGFGVDAAAFVSGLLDWRSIGWAGTAAIGFLTASVLGAAGLAVTYVVEYGKFELARVPGPDGTVLRTRQGLLTTREVSRDENRVRGVQISEPVLWRWLGVADTSLVTTGLSLWSMSQPAAILPRGPVAVARRVASEVLDPEEQPLQARLAAHPRAALRRRLWWATTTTA</sequence>
<dbReference type="PANTHER" id="PTHR34473:SF2">
    <property type="entry name" value="UPF0699 TRANSMEMBRANE PROTEIN YDBT"/>
    <property type="match status" value="1"/>
</dbReference>